<dbReference type="InterPro" id="IPR029044">
    <property type="entry name" value="Nucleotide-diphossugar_trans"/>
</dbReference>
<evidence type="ECO:0000256" key="4">
    <source>
        <dbReference type="ARBA" id="ARBA00023134"/>
    </source>
</evidence>
<evidence type="ECO:0000256" key="2">
    <source>
        <dbReference type="ARBA" id="ARBA00022695"/>
    </source>
</evidence>
<evidence type="ECO:0000313" key="5">
    <source>
        <dbReference type="EMBL" id="CAB4544632.1"/>
    </source>
</evidence>
<keyword evidence="1" id="KW-0808">Transferase</keyword>
<organism evidence="5">
    <name type="scientific">freshwater metagenome</name>
    <dbReference type="NCBI Taxonomy" id="449393"/>
    <lineage>
        <taxon>unclassified sequences</taxon>
        <taxon>metagenomes</taxon>
        <taxon>ecological metagenomes</taxon>
    </lineage>
</organism>
<dbReference type="PANTHER" id="PTHR40392">
    <property type="entry name" value="2-PHOSPHO-L-LACTATE GUANYLYLTRANSFERASE"/>
    <property type="match status" value="1"/>
</dbReference>
<reference evidence="5" key="1">
    <citation type="submission" date="2020-05" db="EMBL/GenBank/DDBJ databases">
        <authorList>
            <person name="Chiriac C."/>
            <person name="Salcher M."/>
            <person name="Ghai R."/>
            <person name="Kavagutti S V."/>
        </authorList>
    </citation>
    <scope>NUCLEOTIDE SEQUENCE</scope>
</reference>
<dbReference type="SUPFAM" id="SSF53448">
    <property type="entry name" value="Nucleotide-diphospho-sugar transferases"/>
    <property type="match status" value="1"/>
</dbReference>
<proteinExistence type="predicted"/>
<protein>
    <submittedName>
        <fullName evidence="5">Unannotated protein</fullName>
    </submittedName>
</protein>
<dbReference type="NCBIfam" id="TIGR03552">
    <property type="entry name" value="F420_cofC"/>
    <property type="match status" value="1"/>
</dbReference>
<dbReference type="GO" id="GO:0043814">
    <property type="term" value="F:phospholactate guanylyltransferase activity"/>
    <property type="evidence" value="ECO:0007669"/>
    <property type="project" value="InterPro"/>
</dbReference>
<keyword evidence="4" id="KW-0342">GTP-binding</keyword>
<sequence>MAYRVALVVPIRGFDDAKSRLSTILSPQQRRQLAQNCASRVLTRSAVCDRYVVCDDDEVGDWSTSLGATPIHVTTHGLNPSLTQAVRIILSQHPVDFLLIVHADLPLPDGLDAIITKIIDDSVTQVTPRHVLIVPDRHGDGTNVLGLSSQIASEWEFSYGPGSNNAHQLVAERLQGSLKVLSDPHLSIDLDTPDDLAHSAVHDVLPLLIPDWNPDDIK</sequence>
<dbReference type="Gene3D" id="3.90.550.10">
    <property type="entry name" value="Spore Coat Polysaccharide Biosynthesis Protein SpsA, Chain A"/>
    <property type="match status" value="1"/>
</dbReference>
<dbReference type="AlphaFoldDB" id="A0A6J6BZR6"/>
<dbReference type="EMBL" id="CAEZSL010000083">
    <property type="protein sequence ID" value="CAB4544632.1"/>
    <property type="molecule type" value="Genomic_DNA"/>
</dbReference>
<evidence type="ECO:0000256" key="3">
    <source>
        <dbReference type="ARBA" id="ARBA00022741"/>
    </source>
</evidence>
<accession>A0A6J6BZR6</accession>
<dbReference type="Pfam" id="PF01983">
    <property type="entry name" value="CofC"/>
    <property type="match status" value="1"/>
</dbReference>
<keyword evidence="3" id="KW-0547">Nucleotide-binding</keyword>
<name>A0A6J6BZR6_9ZZZZ</name>
<dbReference type="InterPro" id="IPR002835">
    <property type="entry name" value="CofC"/>
</dbReference>
<dbReference type="GO" id="GO:0005525">
    <property type="term" value="F:GTP binding"/>
    <property type="evidence" value="ECO:0007669"/>
    <property type="project" value="UniProtKB-KW"/>
</dbReference>
<keyword evidence="2" id="KW-0548">Nucleotidyltransferase</keyword>
<dbReference type="PANTHER" id="PTHR40392:SF1">
    <property type="entry name" value="2-PHOSPHO-L-LACTATE GUANYLYLTRANSFERASE"/>
    <property type="match status" value="1"/>
</dbReference>
<gene>
    <name evidence="5" type="ORF">UFOPK1421_00868</name>
</gene>
<evidence type="ECO:0000256" key="1">
    <source>
        <dbReference type="ARBA" id="ARBA00022679"/>
    </source>
</evidence>